<feature type="region of interest" description="Disordered" evidence="1">
    <location>
        <begin position="446"/>
        <end position="507"/>
    </location>
</feature>
<evidence type="ECO:0000313" key="2">
    <source>
        <dbReference type="EMBL" id="GMG39374.1"/>
    </source>
</evidence>
<organism evidence="2 3">
    <name type="scientific">Ambrosiozyma monospora</name>
    <name type="common">Yeast</name>
    <name type="synonym">Endomycopsis monosporus</name>
    <dbReference type="NCBI Taxonomy" id="43982"/>
    <lineage>
        <taxon>Eukaryota</taxon>
        <taxon>Fungi</taxon>
        <taxon>Dikarya</taxon>
        <taxon>Ascomycota</taxon>
        <taxon>Saccharomycotina</taxon>
        <taxon>Pichiomycetes</taxon>
        <taxon>Pichiales</taxon>
        <taxon>Pichiaceae</taxon>
        <taxon>Ambrosiozyma</taxon>
    </lineage>
</organism>
<gene>
    <name evidence="2" type="ORF">Amon01_000528800</name>
</gene>
<dbReference type="Proteomes" id="UP001165063">
    <property type="component" value="Unassembled WGS sequence"/>
</dbReference>
<dbReference type="EMBL" id="BSXU01002867">
    <property type="protein sequence ID" value="GMG39374.1"/>
    <property type="molecule type" value="Genomic_DNA"/>
</dbReference>
<evidence type="ECO:0000313" key="3">
    <source>
        <dbReference type="Proteomes" id="UP001165063"/>
    </source>
</evidence>
<dbReference type="OrthoDB" id="3991258at2759"/>
<feature type="compositionally biased region" description="Basic and acidic residues" evidence="1">
    <location>
        <begin position="222"/>
        <end position="234"/>
    </location>
</feature>
<feature type="compositionally biased region" description="Low complexity" evidence="1">
    <location>
        <begin position="265"/>
        <end position="278"/>
    </location>
</feature>
<feature type="region of interest" description="Disordered" evidence="1">
    <location>
        <begin position="764"/>
        <end position="791"/>
    </location>
</feature>
<name>A0A9W7DGR2_AMBMO</name>
<keyword evidence="3" id="KW-1185">Reference proteome</keyword>
<feature type="compositionally biased region" description="Low complexity" evidence="1">
    <location>
        <begin position="104"/>
        <end position="116"/>
    </location>
</feature>
<dbReference type="AlphaFoldDB" id="A0A9W7DGR2"/>
<feature type="compositionally biased region" description="Low complexity" evidence="1">
    <location>
        <begin position="160"/>
        <end position="178"/>
    </location>
</feature>
<comment type="caution">
    <text evidence="2">The sequence shown here is derived from an EMBL/GenBank/DDBJ whole genome shotgun (WGS) entry which is preliminary data.</text>
</comment>
<feature type="compositionally biased region" description="Polar residues" evidence="1">
    <location>
        <begin position="448"/>
        <end position="457"/>
    </location>
</feature>
<proteinExistence type="predicted"/>
<feature type="region of interest" description="Disordered" evidence="1">
    <location>
        <begin position="97"/>
        <end position="234"/>
    </location>
</feature>
<accession>A0A9W7DGR2</accession>
<feature type="compositionally biased region" description="Polar residues" evidence="1">
    <location>
        <begin position="774"/>
        <end position="791"/>
    </location>
</feature>
<protein>
    <submittedName>
        <fullName evidence="2">Unnamed protein product</fullName>
    </submittedName>
</protein>
<sequence>MIQQAHYNAITMAGTSKVITRLLVSKQAAFTGTTMIARSYHHEGLNSIINGHQQYGTRLYSSVNGGENAQYQKKKKNTKLNNGITDNDEFDIDLITLSKKPKQSSESETNSNTNLNIKDESHSHTNPTSIGDLMSQGRVIIEHPGDNASGSGKNHDLNLKGSSGKARSSSGARSNGNGIRKRSGSGGVKTSSRKSGGKFNPLKNLLGGGVSNGSTSTTSGFENDRGSGTEKFYKNTGYSKKDELVSECLKEKKVVENVEVDKQNEGSATTTTVSASTSPKDNSPASDGDANITPEDLNTVEPVKDRPESSSTQVNRDPNVKFDEPMGYAYFNGLFKAEQIHLKEFLSKQDLKTQDTDKLLELFKKLMKFKKSVANKERVLLFLTTLNRNEQYLNYFIWLNFGVDKRQHTVSEKFSIVDEEEILEELKEEPPKVTRIENENVVKPVSKNLDSSISDATNTDREVPPKTDDGSNPPKDSHSETNPGLGDASKSNAKQHDNLTNSGKTIGGLMRSSEVQKHHHKPTGSFNELLASINKVSKVSKRNEVLPRMTKFTANPLVEQQTYSKQDADAAKQVDAESIEKFLTQAKQESDQKESSLFKSQMNYEWSKQQIPGNPSTLSRKTFFTPVLVPNTLVPTSSLLHPLLGSKSLKKGGSSDYLVLYKDGTVSKNTKLKLPDRTRDIFTILGGVEAPEQFTKGINKLVRRGYNLVDGDAVKLVFVKNNSGRIWSVFKNVLAVVGGAFLTLLSLSYYLDIPKQELTPVETSETVKGDRSIVLQSDDSESLQSTKTKTN</sequence>
<reference evidence="2" key="1">
    <citation type="submission" date="2023-04" db="EMBL/GenBank/DDBJ databases">
        <title>Ambrosiozyma monospora NBRC 1965.</title>
        <authorList>
            <person name="Ichikawa N."/>
            <person name="Sato H."/>
            <person name="Tonouchi N."/>
        </authorList>
    </citation>
    <scope>NUCLEOTIDE SEQUENCE</scope>
    <source>
        <strain evidence="2">NBRC 1965</strain>
    </source>
</reference>
<feature type="compositionally biased region" description="Basic and acidic residues" evidence="1">
    <location>
        <begin position="458"/>
        <end position="479"/>
    </location>
</feature>
<feature type="region of interest" description="Disordered" evidence="1">
    <location>
        <begin position="260"/>
        <end position="319"/>
    </location>
</feature>
<evidence type="ECO:0000256" key="1">
    <source>
        <dbReference type="SAM" id="MobiDB-lite"/>
    </source>
</evidence>